<dbReference type="Pfam" id="PF18050">
    <property type="entry name" value="Cyclophil_like2"/>
    <property type="match status" value="1"/>
</dbReference>
<evidence type="ECO:0000259" key="1">
    <source>
        <dbReference type="Pfam" id="PF18050"/>
    </source>
</evidence>
<dbReference type="HOGENOM" id="CLU_099043_1_1_11"/>
<dbReference type="InterPro" id="IPR029000">
    <property type="entry name" value="Cyclophilin-like_dom_sf"/>
</dbReference>
<reference evidence="2 3" key="1">
    <citation type="journal article" date="2015" name="Int. J. Syst. Evol. Microbiol.">
        <title>Revisiting Corynebacterium glyciniphilum (ex Kubota et al., 1972) sp. nov., nom. rev., isolated from putrefied banana.</title>
        <authorList>
            <person name="Al-Dilaimi A."/>
            <person name="Bednarz H."/>
            <person name="Lomker A."/>
            <person name="Niehaus K."/>
            <person name="Kalinowski J."/>
            <person name="Ruckert C."/>
        </authorList>
    </citation>
    <scope>NUCLEOTIDE SEQUENCE [LARGE SCALE GENOMIC DNA]</scope>
    <source>
        <strain evidence="2">AJ 3170</strain>
    </source>
</reference>
<dbReference type="eggNOG" id="COG4925">
    <property type="taxonomic scope" value="Bacteria"/>
</dbReference>
<dbReference type="OrthoDB" id="5298378at2"/>
<dbReference type="Proteomes" id="UP000023703">
    <property type="component" value="Chromosome"/>
</dbReference>
<dbReference type="InterPro" id="IPR041183">
    <property type="entry name" value="Cyclophilin-like"/>
</dbReference>
<evidence type="ECO:0000313" key="3">
    <source>
        <dbReference type="Proteomes" id="UP000023703"/>
    </source>
</evidence>
<dbReference type="Gene3D" id="2.40.100.20">
    <property type="match status" value="1"/>
</dbReference>
<accession>X5E891</accession>
<sequence length="120" mass="12834">MNCRRLLITIDGNEYAAELQDNPCAVALKNELPVTLTFQDFGGQEVLAEAPKKLPMSGMPASAGASPGDIGYYSPTGSIVFYYASVSPFPGIARLGHFTEDVSFLASTRENLEVTISLAE</sequence>
<name>X5E891_9CORY</name>
<dbReference type="EMBL" id="CP006842">
    <property type="protein sequence ID" value="AHW63660.1"/>
    <property type="molecule type" value="Genomic_DNA"/>
</dbReference>
<keyword evidence="3" id="KW-1185">Reference proteome</keyword>
<organism evidence="2 3">
    <name type="scientific">Corynebacterium glyciniphilum AJ 3170</name>
    <dbReference type="NCBI Taxonomy" id="1404245"/>
    <lineage>
        <taxon>Bacteria</taxon>
        <taxon>Bacillati</taxon>
        <taxon>Actinomycetota</taxon>
        <taxon>Actinomycetes</taxon>
        <taxon>Mycobacteriales</taxon>
        <taxon>Corynebacteriaceae</taxon>
        <taxon>Corynebacterium</taxon>
    </lineage>
</organism>
<proteinExistence type="predicted"/>
<evidence type="ECO:0000313" key="2">
    <source>
        <dbReference type="EMBL" id="AHW63660.1"/>
    </source>
</evidence>
<protein>
    <recommendedName>
        <fullName evidence="1">Cyclophilin-like domain-containing protein</fullName>
    </recommendedName>
</protein>
<dbReference type="STRING" id="1404245.CGLY_06060"/>
<dbReference type="RefSeq" id="WP_052539763.1">
    <property type="nucleotide sequence ID" value="NZ_CP006842.1"/>
</dbReference>
<dbReference type="KEGG" id="cgy:CGLY_06060"/>
<dbReference type="SUPFAM" id="SSF50891">
    <property type="entry name" value="Cyclophilin-like"/>
    <property type="match status" value="1"/>
</dbReference>
<gene>
    <name evidence="2" type="ORF">CGLY_06060</name>
</gene>
<feature type="domain" description="Cyclophilin-like" evidence="1">
    <location>
        <begin position="8"/>
        <end position="117"/>
    </location>
</feature>
<dbReference type="AlphaFoldDB" id="X5E891"/>